<reference evidence="1" key="1">
    <citation type="submission" date="2021-06" db="EMBL/GenBank/DDBJ databases">
        <authorList>
            <person name="Kallberg Y."/>
            <person name="Tangrot J."/>
            <person name="Rosling A."/>
        </authorList>
    </citation>
    <scope>NUCLEOTIDE SEQUENCE</scope>
    <source>
        <strain evidence="1">28 12/20/2015</strain>
    </source>
</reference>
<evidence type="ECO:0000313" key="1">
    <source>
        <dbReference type="EMBL" id="CAG8634251.1"/>
    </source>
</evidence>
<organism evidence="1 2">
    <name type="scientific">Cetraspora pellucida</name>
    <dbReference type="NCBI Taxonomy" id="1433469"/>
    <lineage>
        <taxon>Eukaryota</taxon>
        <taxon>Fungi</taxon>
        <taxon>Fungi incertae sedis</taxon>
        <taxon>Mucoromycota</taxon>
        <taxon>Glomeromycotina</taxon>
        <taxon>Glomeromycetes</taxon>
        <taxon>Diversisporales</taxon>
        <taxon>Gigasporaceae</taxon>
        <taxon>Cetraspora</taxon>
    </lineage>
</organism>
<sequence>MVSISNEWFENTINKKSIYSFNYKVLINIEKISEGAFGIVQKAKCTKCHMTIILKSLKLNTDPNKISEDFIKE</sequence>
<dbReference type="EMBL" id="CAJVPW010012303">
    <property type="protein sequence ID" value="CAG8634251.1"/>
    <property type="molecule type" value="Genomic_DNA"/>
</dbReference>
<keyword evidence="2" id="KW-1185">Reference proteome</keyword>
<name>A0ACA9N9I3_9GLOM</name>
<accession>A0ACA9N9I3</accession>
<dbReference type="Proteomes" id="UP000789366">
    <property type="component" value="Unassembled WGS sequence"/>
</dbReference>
<comment type="caution">
    <text evidence="1">The sequence shown here is derived from an EMBL/GenBank/DDBJ whole genome shotgun (WGS) entry which is preliminary data.</text>
</comment>
<gene>
    <name evidence="1" type="ORF">SPELUC_LOCUS8329</name>
</gene>
<protein>
    <submittedName>
        <fullName evidence="1">8289_t:CDS:1</fullName>
    </submittedName>
</protein>
<feature type="non-terminal residue" evidence="1">
    <location>
        <position position="73"/>
    </location>
</feature>
<proteinExistence type="predicted"/>
<evidence type="ECO:0000313" key="2">
    <source>
        <dbReference type="Proteomes" id="UP000789366"/>
    </source>
</evidence>